<dbReference type="InterPro" id="IPR014307">
    <property type="entry name" value="Xanthine_DH_ssu"/>
</dbReference>
<dbReference type="Gene3D" id="3.30.465.10">
    <property type="match status" value="1"/>
</dbReference>
<keyword evidence="9" id="KW-1185">Reference proteome</keyword>
<keyword evidence="2" id="KW-0479">Metal-binding</keyword>
<dbReference type="GO" id="GO:0005506">
    <property type="term" value="F:iron ion binding"/>
    <property type="evidence" value="ECO:0007669"/>
    <property type="project" value="InterPro"/>
</dbReference>
<evidence type="ECO:0000313" key="8">
    <source>
        <dbReference type="EMBL" id="TJZ94168.1"/>
    </source>
</evidence>
<dbReference type="GO" id="GO:0051537">
    <property type="term" value="F:2 iron, 2 sulfur cluster binding"/>
    <property type="evidence" value="ECO:0007669"/>
    <property type="project" value="InterPro"/>
</dbReference>
<dbReference type="InterPro" id="IPR005107">
    <property type="entry name" value="CO_DH_flav_C"/>
</dbReference>
<dbReference type="InterPro" id="IPR036318">
    <property type="entry name" value="FAD-bd_PCMH-like_sf"/>
</dbReference>
<dbReference type="NCBIfam" id="TIGR02963">
    <property type="entry name" value="xanthine_xdhA"/>
    <property type="match status" value="1"/>
</dbReference>
<dbReference type="InterPro" id="IPR016166">
    <property type="entry name" value="FAD-bd_PCMH"/>
</dbReference>
<dbReference type="PROSITE" id="PS51387">
    <property type="entry name" value="FAD_PCMH"/>
    <property type="match status" value="1"/>
</dbReference>
<dbReference type="PANTHER" id="PTHR45444">
    <property type="entry name" value="XANTHINE DEHYDROGENASE"/>
    <property type="match status" value="1"/>
</dbReference>
<dbReference type="SUPFAM" id="SSF54292">
    <property type="entry name" value="2Fe-2S ferredoxin-like"/>
    <property type="match status" value="1"/>
</dbReference>
<dbReference type="CDD" id="cd00207">
    <property type="entry name" value="fer2"/>
    <property type="match status" value="1"/>
</dbReference>
<dbReference type="InterPro" id="IPR036884">
    <property type="entry name" value="2Fe-2S-bd_dom_sf"/>
</dbReference>
<evidence type="ECO:0000256" key="5">
    <source>
        <dbReference type="ARBA" id="ARBA00023004"/>
    </source>
</evidence>
<dbReference type="EMBL" id="SUNI01000001">
    <property type="protein sequence ID" value="TJZ94168.1"/>
    <property type="molecule type" value="Genomic_DNA"/>
</dbReference>
<comment type="caution">
    <text evidence="8">The sequence shown here is derived from an EMBL/GenBank/DDBJ whole genome shotgun (WGS) entry which is preliminary data.</text>
</comment>
<dbReference type="InterPro" id="IPR006058">
    <property type="entry name" value="2Fe2S_fd_BS"/>
</dbReference>
<dbReference type="Gene3D" id="3.30.390.50">
    <property type="entry name" value="CO dehydrogenase flavoprotein, C-terminal domain"/>
    <property type="match status" value="1"/>
</dbReference>
<dbReference type="Gene3D" id="1.10.150.120">
    <property type="entry name" value="[2Fe-2S]-binding domain"/>
    <property type="match status" value="1"/>
</dbReference>
<evidence type="ECO:0000259" key="7">
    <source>
        <dbReference type="PROSITE" id="PS51387"/>
    </source>
</evidence>
<keyword evidence="4 8" id="KW-0560">Oxidoreductase</keyword>
<dbReference type="EC" id="1.17.1.4" evidence="8"/>
<dbReference type="PROSITE" id="PS51085">
    <property type="entry name" value="2FE2S_FER_2"/>
    <property type="match status" value="1"/>
</dbReference>
<dbReference type="Gene3D" id="3.30.43.10">
    <property type="entry name" value="Uridine Diphospho-n-acetylenolpyruvylglucosamine Reductase, domain 2"/>
    <property type="match status" value="1"/>
</dbReference>
<dbReference type="Pfam" id="PF03450">
    <property type="entry name" value="CO_deh_flav_C"/>
    <property type="match status" value="1"/>
</dbReference>
<organism evidence="8 9">
    <name type="scientific">Paracoccus gahaiensis</name>
    <dbReference type="NCBI Taxonomy" id="1706839"/>
    <lineage>
        <taxon>Bacteria</taxon>
        <taxon>Pseudomonadati</taxon>
        <taxon>Pseudomonadota</taxon>
        <taxon>Alphaproteobacteria</taxon>
        <taxon>Rhodobacterales</taxon>
        <taxon>Paracoccaceae</taxon>
        <taxon>Paracoccus</taxon>
    </lineage>
</organism>
<dbReference type="SUPFAM" id="SSF47741">
    <property type="entry name" value="CO dehydrogenase ISP C-domain like"/>
    <property type="match status" value="1"/>
</dbReference>
<dbReference type="PANTHER" id="PTHR45444:SF3">
    <property type="entry name" value="XANTHINE DEHYDROGENASE"/>
    <property type="match status" value="1"/>
</dbReference>
<dbReference type="GO" id="GO:0071949">
    <property type="term" value="F:FAD binding"/>
    <property type="evidence" value="ECO:0007669"/>
    <property type="project" value="InterPro"/>
</dbReference>
<gene>
    <name evidence="8" type="primary">xdhA</name>
    <name evidence="8" type="ORF">FA743_02590</name>
</gene>
<dbReference type="Pfam" id="PF00941">
    <property type="entry name" value="FAD_binding_5"/>
    <property type="match status" value="1"/>
</dbReference>
<dbReference type="InterPro" id="IPR001041">
    <property type="entry name" value="2Fe-2S_ferredoxin-type"/>
</dbReference>
<dbReference type="InterPro" id="IPR002346">
    <property type="entry name" value="Mopterin_DH_FAD-bd"/>
</dbReference>
<evidence type="ECO:0000259" key="6">
    <source>
        <dbReference type="PROSITE" id="PS51085"/>
    </source>
</evidence>
<dbReference type="InterPro" id="IPR036010">
    <property type="entry name" value="2Fe-2S_ferredoxin-like_sf"/>
</dbReference>
<proteinExistence type="predicted"/>
<accession>A0A4V6WIU1</accession>
<dbReference type="GO" id="GO:0004854">
    <property type="term" value="F:xanthine dehydrogenase activity"/>
    <property type="evidence" value="ECO:0007669"/>
    <property type="project" value="UniProtKB-EC"/>
</dbReference>
<evidence type="ECO:0000313" key="9">
    <source>
        <dbReference type="Proteomes" id="UP000309747"/>
    </source>
</evidence>
<dbReference type="SUPFAM" id="SSF56176">
    <property type="entry name" value="FAD-binding/transporter-associated domain-like"/>
    <property type="match status" value="1"/>
</dbReference>
<dbReference type="Gene3D" id="3.10.20.30">
    <property type="match status" value="1"/>
</dbReference>
<keyword evidence="1" id="KW-0285">Flavoprotein</keyword>
<dbReference type="Pfam" id="PF01799">
    <property type="entry name" value="Fer2_2"/>
    <property type="match status" value="1"/>
</dbReference>
<sequence>MTQLRFLLNDQEVALTEVGASDTLLDHLRLARRLTGTKEGCAEGDCGACTVLLGRLTGAGLVYEPVNACIRLLASCHATHVVTIEHLRGPEGGLHPVQAAMVEHHGSQCGFCTPGIVMALYGLWMTDPQADEAAIELALQGNICRCTGYQPIITAALAAGAAGGQAQDALACERAAVTARLAGMAGGRITLARGADRAIIPSDADDLAQVLLAEPQATLVAGGTDVGLWVTKFLRDISPAVFIGHLMKDISVAGDEIHLGAGVTYSEAAPLIARHIPEAHDYWLRIGGWQVRNMGTIGANIANGSPIGDTPPLLIALGARIVLRRGDARRELPLEAFFLDYGKQDRAPGEFVERIVIPIREGARIAAYKITKRHDSDITAVAAGLCLEVQDGVITDARLAFGGMAATPKRARAAEAALQGQPFAESSFDAAARALAQDFTPLSDMRASADYRALVARNLLRRFWLEQSDPGLPVRLRQPVGA</sequence>
<dbReference type="InterPro" id="IPR012675">
    <property type="entry name" value="Beta-grasp_dom_sf"/>
</dbReference>
<evidence type="ECO:0000256" key="2">
    <source>
        <dbReference type="ARBA" id="ARBA00022723"/>
    </source>
</evidence>
<protein>
    <submittedName>
        <fullName evidence="8">Xanthine dehydrogenase small subunit</fullName>
        <ecNumber evidence="8">1.17.1.4</ecNumber>
    </submittedName>
</protein>
<evidence type="ECO:0000256" key="3">
    <source>
        <dbReference type="ARBA" id="ARBA00022827"/>
    </source>
</evidence>
<dbReference type="Proteomes" id="UP000309747">
    <property type="component" value="Unassembled WGS sequence"/>
</dbReference>
<name>A0A4V6WIU1_9RHOB</name>
<reference evidence="8 9" key="1">
    <citation type="submission" date="2019-04" db="EMBL/GenBank/DDBJ databases">
        <authorList>
            <person name="Li J."/>
        </authorList>
    </citation>
    <scope>NUCLEOTIDE SEQUENCE [LARGE SCALE GENOMIC DNA]</scope>
    <source>
        <strain evidence="8 9">KCTC 42687</strain>
    </source>
</reference>
<dbReference type="InterPro" id="IPR016167">
    <property type="entry name" value="FAD-bd_PCMH_sub1"/>
</dbReference>
<dbReference type="SUPFAM" id="SSF55447">
    <property type="entry name" value="CO dehydrogenase flavoprotein C-terminal domain-like"/>
    <property type="match status" value="1"/>
</dbReference>
<dbReference type="SMART" id="SM01092">
    <property type="entry name" value="CO_deh_flav_C"/>
    <property type="match status" value="1"/>
</dbReference>
<evidence type="ECO:0000256" key="4">
    <source>
        <dbReference type="ARBA" id="ARBA00023002"/>
    </source>
</evidence>
<dbReference type="PROSITE" id="PS00197">
    <property type="entry name" value="2FE2S_FER_1"/>
    <property type="match status" value="1"/>
</dbReference>
<feature type="domain" description="2Fe-2S ferredoxin-type" evidence="6">
    <location>
        <begin position="2"/>
        <end position="87"/>
    </location>
</feature>
<feature type="domain" description="FAD-binding PCMH-type" evidence="7">
    <location>
        <begin position="191"/>
        <end position="362"/>
    </location>
</feature>
<dbReference type="RefSeq" id="WP_136884298.1">
    <property type="nucleotide sequence ID" value="NZ_SUNI01000001.1"/>
</dbReference>
<keyword evidence="3" id="KW-0274">FAD</keyword>
<dbReference type="InterPro" id="IPR016169">
    <property type="entry name" value="FAD-bd_PCMH_sub2"/>
</dbReference>
<dbReference type="AlphaFoldDB" id="A0A4V6WIU1"/>
<keyword evidence="5" id="KW-0408">Iron</keyword>
<evidence type="ECO:0000256" key="1">
    <source>
        <dbReference type="ARBA" id="ARBA00022630"/>
    </source>
</evidence>
<dbReference type="InterPro" id="IPR016208">
    <property type="entry name" value="Ald_Oxase/xanthine_DH-like"/>
</dbReference>
<dbReference type="InterPro" id="IPR036683">
    <property type="entry name" value="CO_DH_flav_C_dom_sf"/>
</dbReference>
<dbReference type="InterPro" id="IPR002888">
    <property type="entry name" value="2Fe-2S-bd"/>
</dbReference>
<dbReference type="OrthoDB" id="9792018at2"/>
<dbReference type="PIRSF" id="PIRSF036557">
    <property type="entry name" value="XdhA_RC"/>
    <property type="match status" value="1"/>
</dbReference>
<dbReference type="InterPro" id="IPR012175">
    <property type="entry name" value="Xanth_DH_ssu_bac"/>
</dbReference>